<evidence type="ECO:0000313" key="3">
    <source>
        <dbReference type="Proteomes" id="UP001427805"/>
    </source>
</evidence>
<sequence>MQKFRSISVFAFALTMFPAGAALAQDAAPAPAQAAPAPAQVAAAPAVGATVYDNQGLEIGKIESVADGNAVVFTGTNRASIPLSKFGASPKGPTLALTKAELDAAAAQAAAAGAEQLRAQLKPGTQVHGSAGAVLATVKALDGDNVVLTAGSREVRVPINGFGINAQGVFINMSQAQFDAAVASSAPAGRCRLENRSFAIFQTVSKRGGMGGVIAVHPLRLSRRADRHRRGRADK</sequence>
<evidence type="ECO:0000256" key="1">
    <source>
        <dbReference type="SAM" id="SignalP"/>
    </source>
</evidence>
<name>A0ABV0B4Y5_9SPHN</name>
<feature type="signal peptide" evidence="1">
    <location>
        <begin position="1"/>
        <end position="21"/>
    </location>
</feature>
<evidence type="ECO:0008006" key="4">
    <source>
        <dbReference type="Google" id="ProtNLM"/>
    </source>
</evidence>
<keyword evidence="3" id="KW-1185">Reference proteome</keyword>
<dbReference type="Proteomes" id="UP001427805">
    <property type="component" value="Unassembled WGS sequence"/>
</dbReference>
<dbReference type="RefSeq" id="WP_346245656.1">
    <property type="nucleotide sequence ID" value="NZ_JBDIZK010000003.1"/>
</dbReference>
<evidence type="ECO:0000313" key="2">
    <source>
        <dbReference type="EMBL" id="MEN3746649.1"/>
    </source>
</evidence>
<keyword evidence="1" id="KW-0732">Signal</keyword>
<reference evidence="2 3" key="1">
    <citation type="submission" date="2024-05" db="EMBL/GenBank/DDBJ databases">
        <title>Sphingomonas sp. HF-S3 16S ribosomal RNA gene Genome sequencing and assembly.</title>
        <authorList>
            <person name="Lee H."/>
        </authorList>
    </citation>
    <scope>NUCLEOTIDE SEQUENCE [LARGE SCALE GENOMIC DNA]</scope>
    <source>
        <strain evidence="2 3">HF-S3</strain>
    </source>
</reference>
<organism evidence="2 3">
    <name type="scientific">Sphingomonas rustica</name>
    <dbReference type="NCBI Taxonomy" id="3103142"/>
    <lineage>
        <taxon>Bacteria</taxon>
        <taxon>Pseudomonadati</taxon>
        <taxon>Pseudomonadota</taxon>
        <taxon>Alphaproteobacteria</taxon>
        <taxon>Sphingomonadales</taxon>
        <taxon>Sphingomonadaceae</taxon>
        <taxon>Sphingomonas</taxon>
    </lineage>
</organism>
<proteinExistence type="predicted"/>
<accession>A0ABV0B4Y5</accession>
<gene>
    <name evidence="2" type="ORF">TPR58_05680</name>
</gene>
<protein>
    <recommendedName>
        <fullName evidence="4">DUF5666 domain-containing protein</fullName>
    </recommendedName>
</protein>
<feature type="chain" id="PRO_5046120792" description="DUF5666 domain-containing protein" evidence="1">
    <location>
        <begin position="22"/>
        <end position="235"/>
    </location>
</feature>
<comment type="caution">
    <text evidence="2">The sequence shown here is derived from an EMBL/GenBank/DDBJ whole genome shotgun (WGS) entry which is preliminary data.</text>
</comment>
<dbReference type="EMBL" id="JBDIZK010000003">
    <property type="protein sequence ID" value="MEN3746649.1"/>
    <property type="molecule type" value="Genomic_DNA"/>
</dbReference>